<dbReference type="PROSITE" id="PS51194">
    <property type="entry name" value="HELICASE_CTER"/>
    <property type="match status" value="1"/>
</dbReference>
<dbReference type="GO" id="GO:0005524">
    <property type="term" value="F:ATP binding"/>
    <property type="evidence" value="ECO:0007669"/>
    <property type="project" value="InterPro"/>
</dbReference>
<feature type="region of interest" description="Disordered" evidence="1">
    <location>
        <begin position="57"/>
        <end position="83"/>
    </location>
</feature>
<dbReference type="SUPFAM" id="SSF52540">
    <property type="entry name" value="P-loop containing nucleoside triphosphate hydrolases"/>
    <property type="match status" value="2"/>
</dbReference>
<dbReference type="PRINTS" id="PR00507">
    <property type="entry name" value="N12N6MTFRASE"/>
</dbReference>
<dbReference type="Gene3D" id="3.40.50.150">
    <property type="entry name" value="Vaccinia Virus protein VP39"/>
    <property type="match status" value="1"/>
</dbReference>
<dbReference type="Pfam" id="PF00176">
    <property type="entry name" value="SNF2-rel_dom"/>
    <property type="match status" value="1"/>
</dbReference>
<dbReference type="InterPro" id="IPR014001">
    <property type="entry name" value="Helicase_ATP-bd"/>
</dbReference>
<dbReference type="InterPro" id="IPR011639">
    <property type="entry name" value="MethylTrfase_TaqI-like_dom"/>
</dbReference>
<dbReference type="PANTHER" id="PTHR41313">
    <property type="entry name" value="ADENINE-SPECIFIC METHYLTRANSFERASE"/>
    <property type="match status" value="1"/>
</dbReference>
<evidence type="ECO:0000313" key="5">
    <source>
        <dbReference type="Proteomes" id="UP000244110"/>
    </source>
</evidence>
<organism evidence="4 5">
    <name type="scientific">Nitrosomonas ureae</name>
    <dbReference type="NCBI Taxonomy" id="44577"/>
    <lineage>
        <taxon>Bacteria</taxon>
        <taxon>Pseudomonadati</taxon>
        <taxon>Pseudomonadota</taxon>
        <taxon>Betaproteobacteria</taxon>
        <taxon>Nitrosomonadales</taxon>
        <taxon>Nitrosomonadaceae</taxon>
        <taxon>Nitrosomonas</taxon>
    </lineage>
</organism>
<dbReference type="InterPro" id="IPR052933">
    <property type="entry name" value="DNA_Protect_Modify"/>
</dbReference>
<dbReference type="GO" id="GO:0004386">
    <property type="term" value="F:helicase activity"/>
    <property type="evidence" value="ECO:0007669"/>
    <property type="project" value="UniProtKB-KW"/>
</dbReference>
<dbReference type="EMBL" id="QAOL01000008">
    <property type="protein sequence ID" value="PTQ86839.1"/>
    <property type="molecule type" value="Genomic_DNA"/>
</dbReference>
<reference evidence="4 5" key="1">
    <citation type="submission" date="2018-04" db="EMBL/GenBank/DDBJ databases">
        <title>Active sludge and wastewater microbial communities from Klosterneuburg, Austria.</title>
        <authorList>
            <person name="Wagner M."/>
        </authorList>
    </citation>
    <scope>NUCLEOTIDE SEQUENCE [LARGE SCALE GENOMIC DNA]</scope>
    <source>
        <strain evidence="4 5">Nm4</strain>
    </source>
</reference>
<keyword evidence="4" id="KW-0347">Helicase</keyword>
<gene>
    <name evidence="4" type="ORF">C8R28_100834</name>
</gene>
<evidence type="ECO:0000259" key="3">
    <source>
        <dbReference type="PROSITE" id="PS51194"/>
    </source>
</evidence>
<feature type="domain" description="Helicase ATP-binding" evidence="2">
    <location>
        <begin position="855"/>
        <end position="1104"/>
    </location>
</feature>
<dbReference type="InterPro" id="IPR001650">
    <property type="entry name" value="Helicase_C-like"/>
</dbReference>
<dbReference type="InterPro" id="IPR000330">
    <property type="entry name" value="SNF2_N"/>
</dbReference>
<feature type="domain" description="Helicase C-terminal" evidence="3">
    <location>
        <begin position="1363"/>
        <end position="1535"/>
    </location>
</feature>
<dbReference type="PROSITE" id="PS51192">
    <property type="entry name" value="HELICASE_ATP_BIND_1"/>
    <property type="match status" value="1"/>
</dbReference>
<dbReference type="Proteomes" id="UP000244110">
    <property type="component" value="Unassembled WGS sequence"/>
</dbReference>
<protein>
    <submittedName>
        <fullName evidence="4">Helicase-like protein</fullName>
    </submittedName>
</protein>
<dbReference type="Gene3D" id="3.40.50.300">
    <property type="entry name" value="P-loop containing nucleotide triphosphate hydrolases"/>
    <property type="match status" value="2"/>
</dbReference>
<dbReference type="SMART" id="SM00487">
    <property type="entry name" value="DEXDc"/>
    <property type="match status" value="1"/>
</dbReference>
<sequence length="2130" mass="236719">MISFAEKRSVQNTILEQNKILANNPSFSDKRQAQKVKSEAMVRLGLVSQAQQDNEDVIAPREPTSQYYEFDPNRKQSQRKKDNEAAMSLLARIDAGEIDPNKLTGEQRLTLAKYSGTGGALIGADGKKGSAYEYYTPKPIAEGIWTLLEELGFEGGKVLDPSAGVGIFGATAPLSAAIDAVELNETSGRINGLVNDGPGYVATVSPFEKVAANTPDEQYDAVVTNVPFGGVADRGGNQLHDNRYQKEPLQNYFILRSLEKLKPGGLAVFITPPRCVSGKGGKEEDLRVKASFMAEFMGAYRLPNSVFGTASADTMTDAIAFRKYDRETLDKIAELREQSPQTLIDANVLWQTFIEGQYFNTEGKRFILGEFVPKDPNKFRDVDRVMNPASMPEIARMLRRFPDSRIDWDLLGTTETSPIIYRDGDTITQSGQTLQMQDGRWVPMARSEENTDMAGLLGKLATPYSAFENRIQWSDASKLFDYMNDTSQALDIPGWMRAAVNELRRLPEHGDRAKYWNAGVVGLAVSQVLDERLSEETGVKYIDEYPALSDAMQVVYSAAKSRPSSLGGKLRDAMKRMGNHYQKKTGFSAVWRGDVQQSVTPLEITADSGFEGLRYKSRSIWTSIDDARGIFGHDFNPIEDSNWCISPDGRHVTRADDYYTGNYADFLRRANAEIAQATDETIRAKLLRQKLDAESRLDKIDVSKLTFNLFSPYVSCEEKAEFLRRFVHPSASVVFDEKTGHKNVDINVPGSKLSDNEKLLNRIGDYLKNGTITLGGAKLDMSDAQALGILRRKVVTANEQFNGWVRGNKTIMDRMQAKAGDTSKLRFRQVDDESPLVIAGMSGDITLHGYQNAFVRRMSRNFEGINGHGTGLGKTFAALSSIQYVQSIGVKNKTFIVVPNSVLSNWRKEATRAYASMDDSLFIGLRVDKYGKATVSSSNFDADLISVMENRHRKIFMTMEAFERIRLRDETIQEYELFLRKADASFSSSEDKKADERAKGKQSGLMSVLSSKTGSAPYLEDLGVDSIVIDEAHLFKNSAETIDFKSAKFLSMAPAAKRGVDAQAKAWYIRGKSPLGDGVLLLTATPITNSPLEIYSMLSLSSGHERVNDMCLGIKGADDFMNIFVQKENQDDVTMDGVARTTDVFVGLNNVEVLRKAIDETASIKNADDVGEQIVVPDREDKASQVTLTGDIVSRLKLYKSAFRFAIDEISEKVPNRGNKDAFNEVSRHFGEDIDLIGHPFNLINKMTMLIADPELDQRATFYTFIQPQADKAKAVIDTFNAKKISEERARPGPMTEESAIIGKKIVKDSSGDNYELLKIAVRARIIAGNRIVVDTINPISQSAFEDTAENQGLDLDVSVPPKLAAMLENFQNEQATPRGVDENGGVSSIVKQIIFCDILPLHNKIKRLLSKRAGVPSSAIAIITGKTNNSPDEILAVQDGFNANGDDNKYRTVIANEKAEVGINLQKGTQAIHHLTIGWTPDSLEQRNGRGVRQGNKTQRVNAYHYDADGTFDTSKRSMVNKKADWIGQVMDIDGGGSVAVTGGLSKEQMEALIDTVGDSDAMKRLQETIAAKEAEARATTNREKQMINIDTIRKQRLFLQNNPSPAEFVIRRIISVFNYEKQILILNDRINNPKATESAVAKNKQILAELSVRINGMRSQIESSGKIYQGHLGGSPDYQKNESSIDDFFLAARRVSRLNDEKMEQMLKGQLYPSFLVEPIDDSEIANEWQMEVDMAQSMIDESTANFVRQASEKGSYPAEIAKATAESDAFIVDGKPIVTGTFSRQNDGSLAIFDVSKSYAMRGAKGDNGIRRIPLVEFVRGGGELIYPGSAEYDSLLNDAASIEDDINEKGFLDNGFSDLVPEIAQRRKVEMMASYSTHGYMLPQPYFPFVMVKDNTVARRHIKESQKSIIKSIQYGSFVVPTSIAVEKKERIGNSGMSAAMRDYAITNNLTLTIDDFDGSPYDLGEAIKNFIPEEDFKAILTGKTARELGEQVSDFMRKTLYWFNYQDKDPSVDYLPYNFLVHKNVATKQLMEQENQRKPEGVSGDGSEGTNIIGIRVDTTSWSLIMEWKEYIKAAADEVGEGRYKWDKLNKAWNVYQPVWDKLMADRPNTAPDILVLVDGTLSKI</sequence>
<keyword evidence="4" id="KW-0378">Hydrolase</keyword>
<feature type="compositionally biased region" description="Basic and acidic residues" evidence="1">
    <location>
        <begin position="71"/>
        <end position="83"/>
    </location>
</feature>
<dbReference type="SUPFAM" id="SSF53335">
    <property type="entry name" value="S-adenosyl-L-methionine-dependent methyltransferases"/>
    <property type="match status" value="1"/>
</dbReference>
<accession>A0A2T5ISM6</accession>
<dbReference type="InterPro" id="IPR027417">
    <property type="entry name" value="P-loop_NTPase"/>
</dbReference>
<evidence type="ECO:0000313" key="4">
    <source>
        <dbReference type="EMBL" id="PTQ86839.1"/>
    </source>
</evidence>
<name>A0A2T5ISM6_9PROT</name>
<dbReference type="PANTHER" id="PTHR41313:SF1">
    <property type="entry name" value="DNA METHYLASE ADENINE-SPECIFIC DOMAIN-CONTAINING PROTEIN"/>
    <property type="match status" value="1"/>
</dbReference>
<evidence type="ECO:0000259" key="2">
    <source>
        <dbReference type="PROSITE" id="PS51192"/>
    </source>
</evidence>
<dbReference type="Pfam" id="PF07669">
    <property type="entry name" value="Eco57I"/>
    <property type="match status" value="1"/>
</dbReference>
<proteinExistence type="predicted"/>
<dbReference type="RefSeq" id="WP_107786390.1">
    <property type="nucleotide sequence ID" value="NZ_QAOL01000008.1"/>
</dbReference>
<keyword evidence="4" id="KW-0067">ATP-binding</keyword>
<evidence type="ECO:0000256" key="1">
    <source>
        <dbReference type="SAM" id="MobiDB-lite"/>
    </source>
</evidence>
<dbReference type="InterPro" id="IPR029063">
    <property type="entry name" value="SAM-dependent_MTases_sf"/>
</dbReference>
<keyword evidence="4" id="KW-0547">Nucleotide-binding</keyword>
<comment type="caution">
    <text evidence="4">The sequence shown here is derived from an EMBL/GenBank/DDBJ whole genome shotgun (WGS) entry which is preliminary data.</text>
</comment>